<dbReference type="GO" id="GO:0006508">
    <property type="term" value="P:proteolysis"/>
    <property type="evidence" value="ECO:0007669"/>
    <property type="project" value="UniProtKB-KW"/>
</dbReference>
<dbReference type="InterPro" id="IPR039537">
    <property type="entry name" value="Retrotran_Ty1/copia-like"/>
</dbReference>
<dbReference type="InterPro" id="IPR036397">
    <property type="entry name" value="RNaseH_sf"/>
</dbReference>
<accession>A0A9D4XZ36</accession>
<keyword evidence="5" id="KW-1185">Reference proteome</keyword>
<reference evidence="4 5" key="1">
    <citation type="journal article" date="2022" name="Nat. Genet.">
        <title>Improved pea reference genome and pan-genome highlight genomic features and evolutionary characteristics.</title>
        <authorList>
            <person name="Yang T."/>
            <person name="Liu R."/>
            <person name="Luo Y."/>
            <person name="Hu S."/>
            <person name="Wang D."/>
            <person name="Wang C."/>
            <person name="Pandey M.K."/>
            <person name="Ge S."/>
            <person name="Xu Q."/>
            <person name="Li N."/>
            <person name="Li G."/>
            <person name="Huang Y."/>
            <person name="Saxena R.K."/>
            <person name="Ji Y."/>
            <person name="Li M."/>
            <person name="Yan X."/>
            <person name="He Y."/>
            <person name="Liu Y."/>
            <person name="Wang X."/>
            <person name="Xiang C."/>
            <person name="Varshney R.K."/>
            <person name="Ding H."/>
            <person name="Gao S."/>
            <person name="Zong X."/>
        </authorList>
    </citation>
    <scope>NUCLEOTIDE SEQUENCE [LARGE SCALE GENOMIC DNA]</scope>
    <source>
        <strain evidence="4 5">cv. Zhongwan 6</strain>
    </source>
</reference>
<dbReference type="GO" id="GO:0003676">
    <property type="term" value="F:nucleic acid binding"/>
    <property type="evidence" value="ECO:0007669"/>
    <property type="project" value="InterPro"/>
</dbReference>
<dbReference type="InterPro" id="IPR054722">
    <property type="entry name" value="PolX-like_BBD"/>
</dbReference>
<dbReference type="Gramene" id="Psat03G0363700-T1">
    <property type="protein sequence ID" value="KAI5428719.1"/>
    <property type="gene ID" value="KIW84_033637"/>
</dbReference>
<protein>
    <recommendedName>
        <fullName evidence="6">GAG-pre-integrase domain-containing protein</fullName>
    </recommendedName>
</protein>
<dbReference type="PANTHER" id="PTHR42648">
    <property type="entry name" value="TRANSPOSASE, PUTATIVE-RELATED"/>
    <property type="match status" value="1"/>
</dbReference>
<evidence type="ECO:0000259" key="3">
    <source>
        <dbReference type="Pfam" id="PF25597"/>
    </source>
</evidence>
<dbReference type="Gene3D" id="3.30.420.10">
    <property type="entry name" value="Ribonuclease H-like superfamily/Ribonuclease H"/>
    <property type="match status" value="1"/>
</dbReference>
<evidence type="ECO:0000313" key="5">
    <source>
        <dbReference type="Proteomes" id="UP001058974"/>
    </source>
</evidence>
<dbReference type="SUPFAM" id="SSF53098">
    <property type="entry name" value="Ribonuclease H-like"/>
    <property type="match status" value="1"/>
</dbReference>
<dbReference type="AlphaFoldDB" id="A0A9D4XZ36"/>
<comment type="caution">
    <text evidence="4">The sequence shown here is derived from an EMBL/GenBank/DDBJ whole genome shotgun (WGS) entry which is preliminary data.</text>
</comment>
<dbReference type="Pfam" id="PF22936">
    <property type="entry name" value="Pol_BBD"/>
    <property type="match status" value="1"/>
</dbReference>
<dbReference type="InterPro" id="IPR057670">
    <property type="entry name" value="SH3_retrovirus"/>
</dbReference>
<dbReference type="PANTHER" id="PTHR42648:SF31">
    <property type="entry name" value="RNA-DIRECTED DNA POLYMERASE"/>
    <property type="match status" value="1"/>
</dbReference>
<keyword evidence="1" id="KW-0378">Hydrolase</keyword>
<organism evidence="4 5">
    <name type="scientific">Pisum sativum</name>
    <name type="common">Garden pea</name>
    <name type="synonym">Lathyrus oleraceus</name>
    <dbReference type="NCBI Taxonomy" id="3888"/>
    <lineage>
        <taxon>Eukaryota</taxon>
        <taxon>Viridiplantae</taxon>
        <taxon>Streptophyta</taxon>
        <taxon>Embryophyta</taxon>
        <taxon>Tracheophyta</taxon>
        <taxon>Spermatophyta</taxon>
        <taxon>Magnoliopsida</taxon>
        <taxon>eudicotyledons</taxon>
        <taxon>Gunneridae</taxon>
        <taxon>Pentapetalae</taxon>
        <taxon>rosids</taxon>
        <taxon>fabids</taxon>
        <taxon>Fabales</taxon>
        <taxon>Fabaceae</taxon>
        <taxon>Papilionoideae</taxon>
        <taxon>50 kb inversion clade</taxon>
        <taxon>NPAAA clade</taxon>
        <taxon>Hologalegina</taxon>
        <taxon>IRL clade</taxon>
        <taxon>Fabeae</taxon>
        <taxon>Lathyrus</taxon>
    </lineage>
</organism>
<evidence type="ECO:0000313" key="4">
    <source>
        <dbReference type="EMBL" id="KAI5428719.1"/>
    </source>
</evidence>
<name>A0A9D4XZ36_PEA</name>
<keyword evidence="1" id="KW-0645">Protease</keyword>
<feature type="domain" description="Retrovirus-related Pol polyprotein from transposon TNT 1-94-like beta-barrel" evidence="2">
    <location>
        <begin position="22"/>
        <end position="96"/>
    </location>
</feature>
<evidence type="ECO:0000256" key="1">
    <source>
        <dbReference type="ARBA" id="ARBA00022670"/>
    </source>
</evidence>
<dbReference type="Pfam" id="PF25597">
    <property type="entry name" value="SH3_retrovirus"/>
    <property type="match status" value="1"/>
</dbReference>
<proteinExistence type="predicted"/>
<dbReference type="EMBL" id="JAMSHJ010000003">
    <property type="protein sequence ID" value="KAI5428719.1"/>
    <property type="molecule type" value="Genomic_DNA"/>
</dbReference>
<evidence type="ECO:0000259" key="2">
    <source>
        <dbReference type="Pfam" id="PF22936"/>
    </source>
</evidence>
<sequence length="487" mass="54995">MLNTSKVTSNESMTGKTKLNAWILDNRASNHMTRIIQHLCDVKEVIGCPVGLPNGKTVMSTKEGKIKLADDLILKNVLYVPQLNCNLISISQLSDESNCNVHFTADLCAIQDRTSKMLIGAGERRDGLYLFREVPKVKANKVEGLNQLEVWHKRLGHPSWKTTQLVSNCNGSGVRTPQQNGRVERKHRHILNVARALRFQGNLSIDFWGECVLTAGYLINRTPSSISKGKSPYEILHGHAPCYTHLCVFGSLCFARNQHTNGDKFATRSRRCVFVGYPYGQKGWRVYDLESHEFFVSRDVIFSEDQFPFHEIEKQKDDVGTNRTTLELPITEEDDMENKNKGGTTYQNESSIEIIHENRGDPAIEDGEESTNAVTDPIHIQSQTSHDENENESLGRDCRVKYPSTRLQDYVTNTVHKLSLSPCSSAQSHASGAPYPITHYVNCEKISLPHKHFLAAISAEKKPLYFHEAVKDARWRDAMQTEIEALE</sequence>
<gene>
    <name evidence="4" type="ORF">KIW84_033637</name>
</gene>
<evidence type="ECO:0008006" key="6">
    <source>
        <dbReference type="Google" id="ProtNLM"/>
    </source>
</evidence>
<dbReference type="Proteomes" id="UP001058974">
    <property type="component" value="Chromosome 3"/>
</dbReference>
<dbReference type="InterPro" id="IPR012337">
    <property type="entry name" value="RNaseH-like_sf"/>
</dbReference>
<dbReference type="GO" id="GO:0008233">
    <property type="term" value="F:peptidase activity"/>
    <property type="evidence" value="ECO:0007669"/>
    <property type="project" value="UniProtKB-KW"/>
</dbReference>
<feature type="domain" description="Retroviral polymerase SH3-like" evidence="3">
    <location>
        <begin position="251"/>
        <end position="312"/>
    </location>
</feature>